<feature type="transmembrane region" description="Helical" evidence="10">
    <location>
        <begin position="488"/>
        <end position="511"/>
    </location>
</feature>
<feature type="transmembrane region" description="Helical" evidence="10">
    <location>
        <begin position="70"/>
        <end position="92"/>
    </location>
</feature>
<dbReference type="CTD" id="340024"/>
<feature type="transmembrane region" description="Helical" evidence="10">
    <location>
        <begin position="231"/>
        <end position="255"/>
    </location>
</feature>
<evidence type="ECO:0000256" key="6">
    <source>
        <dbReference type="ARBA" id="ARBA00023136"/>
    </source>
</evidence>
<evidence type="ECO:0000313" key="12">
    <source>
        <dbReference type="Proteomes" id="UP000694390"/>
    </source>
</evidence>
<feature type="transmembrane region" description="Helical" evidence="10">
    <location>
        <begin position="304"/>
        <end position="325"/>
    </location>
</feature>
<keyword evidence="3 9" id="KW-0812">Transmembrane</keyword>
<keyword evidence="2 9" id="KW-0813">Transport</keyword>
<evidence type="ECO:0000256" key="4">
    <source>
        <dbReference type="ARBA" id="ARBA00022847"/>
    </source>
</evidence>
<dbReference type="InterPro" id="IPR037272">
    <property type="entry name" value="SNS_sf"/>
</dbReference>
<dbReference type="OrthoDB" id="6581954at2759"/>
<feature type="binding site" evidence="8">
    <location>
        <position position="50"/>
    </location>
    <ligand>
        <name>Na(+)</name>
        <dbReference type="ChEBI" id="CHEBI:29101"/>
        <label>1</label>
    </ligand>
</feature>
<comment type="similarity">
    <text evidence="9">Belongs to the sodium:neurotransmitter symporter (SNF) (TC 2.A.22) family.</text>
</comment>
<dbReference type="PANTHER" id="PTHR11616:SF125">
    <property type="entry name" value="SODIUM-DEPENDENT NEUTRAL AMINO ACID TRANSPORTER B(0)AT1"/>
    <property type="match status" value="1"/>
</dbReference>
<dbReference type="GO" id="GO:0035725">
    <property type="term" value="P:sodium ion transmembrane transport"/>
    <property type="evidence" value="ECO:0007669"/>
    <property type="project" value="TreeGrafter"/>
</dbReference>
<dbReference type="RefSeq" id="XP_030405232.1">
    <property type="nucleotide sequence ID" value="XM_030549372.1"/>
</dbReference>
<dbReference type="NCBIfam" id="NF037979">
    <property type="entry name" value="Na_transp"/>
    <property type="match status" value="1"/>
</dbReference>
<feature type="transmembrane region" description="Helical" evidence="10">
    <location>
        <begin position="193"/>
        <end position="211"/>
    </location>
</feature>
<dbReference type="Proteomes" id="UP000694390">
    <property type="component" value="Chromosome 2"/>
</dbReference>
<feature type="binding site" evidence="8">
    <location>
        <position position="278"/>
    </location>
    <ligand>
        <name>Na(+)</name>
        <dbReference type="ChEBI" id="CHEBI:29101"/>
        <label>1</label>
    </ligand>
</feature>
<dbReference type="GO" id="GO:0031526">
    <property type="term" value="C:brush border membrane"/>
    <property type="evidence" value="ECO:0007669"/>
    <property type="project" value="Ensembl"/>
</dbReference>
<evidence type="ECO:0000256" key="2">
    <source>
        <dbReference type="ARBA" id="ARBA00022448"/>
    </source>
</evidence>
<dbReference type="GO" id="GO:0015293">
    <property type="term" value="F:symporter activity"/>
    <property type="evidence" value="ECO:0007669"/>
    <property type="project" value="UniProtKB-KW"/>
</dbReference>
<dbReference type="GeneTree" id="ENSGT00940000154896"/>
<sequence length="636" mass="71668">MVKLQLPNPGLDNRIPSHSELETIEEKEAGTRPKWDNKAQYMLTCIGFCVGLGNVWRFPYLCQSHGGGAFMIPFLILLVLEGIPLLHLEFAIGQRLRKGSVGVWSSVHPTLKGVGISAMLVSFLVGLYYNTIIAWVMWYFFNSFQEPLPWSDCPLNANRTDYVDECAKSSPVDYFWYRETLNISSSIDDSGTIQWWLLLCLTCAWGVLYVCTIRGIETTGKAVYVTSTLPYVVLTIFLIRGLTLKGSVNGIVYLFTPNVNELTNPVTWLDAGAQVFYSFSLAFGGLIAFSSYNSIHNNCEKDAVIISIINGFTSIYAATVIYSIIGFRATERYDDCFGRNILTLTNAFDLPEGNVTQENFEQMQKWCNMTDPGTFVGLTFETCNLESFLTDGVEGTGLAFIVFTEAITKMPVSPLWSILFFIMLFCLGLSSMFGNMEGVLVPLQDLNIIPEKWPKELSTGLICAGSYLLAFIFVLNSGNYWLALFDSFAGSIPLLIIAFCEMFSVVYVYGIDRFNKDIEFMIGHKPNIFWQATWRVISPLIMIVIFFFYFVVKVKEELVYIIWDPNYDQFPKSERVGYPDWVYAIIVILAGVPCLVIPVFAIYRVIRNCYQEQDGHQGLVISVSEPSVNGDLKNHA</sequence>
<name>A0A8C4VP09_9SAUR</name>
<feature type="transmembrane region" description="Helical" evidence="10">
    <location>
        <begin position="415"/>
        <end position="436"/>
    </location>
</feature>
<evidence type="ECO:0000256" key="3">
    <source>
        <dbReference type="ARBA" id="ARBA00022692"/>
    </source>
</evidence>
<dbReference type="PROSITE" id="PS00610">
    <property type="entry name" value="NA_NEUROTRAN_SYMP_1"/>
    <property type="match status" value="1"/>
</dbReference>
<keyword evidence="6 10" id="KW-0472">Membrane</keyword>
<proteinExistence type="inferred from homology"/>
<dbReference type="InterPro" id="IPR002438">
    <property type="entry name" value="Neutral_aa_SLC6"/>
</dbReference>
<evidence type="ECO:0000256" key="10">
    <source>
        <dbReference type="SAM" id="Phobius"/>
    </source>
</evidence>
<feature type="binding site" evidence="8">
    <location>
        <position position="47"/>
    </location>
    <ligand>
        <name>Na(+)</name>
        <dbReference type="ChEBI" id="CHEBI:29101"/>
        <label>1</label>
    </ligand>
</feature>
<dbReference type="AlphaFoldDB" id="A0A8C4VP09"/>
<reference evidence="11" key="1">
    <citation type="submission" date="2019-06" db="EMBL/GenBank/DDBJ databases">
        <title>G10K-VGP Goodes thornscrub tortoise genome, primary haplotype.</title>
        <authorList>
            <person name="Murphy B."/>
            <person name="Edwards T."/>
            <person name="Rhie A."/>
            <person name="Koren S."/>
            <person name="Phillippy A."/>
            <person name="Fedrigo O."/>
            <person name="Haase B."/>
            <person name="Mountcastle J."/>
            <person name="Lewin H."/>
            <person name="Damas J."/>
            <person name="Howe K."/>
            <person name="Formenti G."/>
            <person name="Myers G."/>
            <person name="Durbin R."/>
            <person name="Jarvis E.D."/>
        </authorList>
    </citation>
    <scope>NUCLEOTIDE SEQUENCE [LARGE SCALE GENOMIC DNA]</scope>
</reference>
<feature type="transmembrane region" description="Helical" evidence="10">
    <location>
        <begin position="581"/>
        <end position="603"/>
    </location>
</feature>
<comment type="subcellular location">
    <subcellularLocation>
        <location evidence="1">Membrane</location>
        <topology evidence="1">Multi-pass membrane protein</topology>
    </subcellularLocation>
</comment>
<dbReference type="Pfam" id="PF00209">
    <property type="entry name" value="SNF"/>
    <property type="match status" value="1"/>
</dbReference>
<reference evidence="11" key="3">
    <citation type="submission" date="2025-09" db="UniProtKB">
        <authorList>
            <consortium name="Ensembl"/>
        </authorList>
    </citation>
    <scope>IDENTIFICATION</scope>
</reference>
<feature type="binding site" evidence="8">
    <location>
        <position position="431"/>
    </location>
    <ligand>
        <name>Na(+)</name>
        <dbReference type="ChEBI" id="CHEBI:29101"/>
        <label>1</label>
    </ligand>
</feature>
<protein>
    <recommendedName>
        <fullName evidence="9">Transporter</fullName>
    </recommendedName>
</protein>
<dbReference type="GeneID" id="115644937"/>
<evidence type="ECO:0000256" key="9">
    <source>
        <dbReference type="RuleBase" id="RU003732"/>
    </source>
</evidence>
<evidence type="ECO:0000256" key="5">
    <source>
        <dbReference type="ARBA" id="ARBA00022989"/>
    </source>
</evidence>
<keyword evidence="5 10" id="KW-1133">Transmembrane helix</keyword>
<evidence type="ECO:0000256" key="8">
    <source>
        <dbReference type="PIRSR" id="PIRSR600175-1"/>
    </source>
</evidence>
<dbReference type="GO" id="GO:0015175">
    <property type="term" value="F:neutral L-amino acid transmembrane transporter activity"/>
    <property type="evidence" value="ECO:0007669"/>
    <property type="project" value="Ensembl"/>
</dbReference>
<feature type="binding site" evidence="8">
    <location>
        <position position="54"/>
    </location>
    <ligand>
        <name>Na(+)</name>
        <dbReference type="ChEBI" id="CHEBI:29101"/>
        <label>1</label>
    </ligand>
</feature>
<evidence type="ECO:0000256" key="7">
    <source>
        <dbReference type="ARBA" id="ARBA00023180"/>
    </source>
</evidence>
<feature type="transmembrane region" description="Helical" evidence="10">
    <location>
        <begin position="275"/>
        <end position="292"/>
    </location>
</feature>
<dbReference type="PRINTS" id="PR01206">
    <property type="entry name" value="ORPHTRNSPORT"/>
</dbReference>
<gene>
    <name evidence="11" type="primary">SLC6A19</name>
</gene>
<dbReference type="PROSITE" id="PS50267">
    <property type="entry name" value="NA_NEUROTRAN_SYMP_3"/>
    <property type="match status" value="1"/>
</dbReference>
<dbReference type="SUPFAM" id="SSF161070">
    <property type="entry name" value="SNF-like"/>
    <property type="match status" value="1"/>
</dbReference>
<feature type="binding site" evidence="8">
    <location>
        <position position="310"/>
    </location>
    <ligand>
        <name>Na(+)</name>
        <dbReference type="ChEBI" id="CHEBI:29101"/>
        <label>1</label>
    </ligand>
</feature>
<feature type="transmembrane region" description="Helical" evidence="10">
    <location>
        <begin position="41"/>
        <end position="58"/>
    </location>
</feature>
<keyword evidence="4 9" id="KW-0769">Symport</keyword>
<dbReference type="InterPro" id="IPR000175">
    <property type="entry name" value="Na/ntran_symport"/>
</dbReference>
<evidence type="ECO:0000256" key="1">
    <source>
        <dbReference type="ARBA" id="ARBA00004141"/>
    </source>
</evidence>
<organism evidence="11 12">
    <name type="scientific">Gopherus evgoodei</name>
    <name type="common">Goodes thornscrub tortoise</name>
    <dbReference type="NCBI Taxonomy" id="1825980"/>
    <lineage>
        <taxon>Eukaryota</taxon>
        <taxon>Metazoa</taxon>
        <taxon>Chordata</taxon>
        <taxon>Craniata</taxon>
        <taxon>Vertebrata</taxon>
        <taxon>Euteleostomi</taxon>
        <taxon>Archelosauria</taxon>
        <taxon>Testudinata</taxon>
        <taxon>Testudines</taxon>
        <taxon>Cryptodira</taxon>
        <taxon>Durocryptodira</taxon>
        <taxon>Testudinoidea</taxon>
        <taxon>Testudinidae</taxon>
        <taxon>Gopherus</taxon>
    </lineage>
</organism>
<keyword evidence="8" id="KW-0915">Sodium</keyword>
<dbReference type="PANTHER" id="PTHR11616">
    <property type="entry name" value="SODIUM/CHLORIDE DEPENDENT TRANSPORTER"/>
    <property type="match status" value="1"/>
</dbReference>
<dbReference type="Ensembl" id="ENSGEVT00005003170.1">
    <property type="protein sequence ID" value="ENSGEVP00005003030.1"/>
    <property type="gene ID" value="ENSGEVG00005002227.1"/>
</dbReference>
<feature type="transmembrane region" description="Helical" evidence="10">
    <location>
        <begin position="113"/>
        <end position="141"/>
    </location>
</feature>
<keyword evidence="7" id="KW-0325">Glycoprotein</keyword>
<feature type="binding site" evidence="8">
    <location>
        <position position="427"/>
    </location>
    <ligand>
        <name>Na(+)</name>
        <dbReference type="ChEBI" id="CHEBI:29101"/>
        <label>1</label>
    </ligand>
</feature>
<reference evidence="11" key="2">
    <citation type="submission" date="2025-08" db="UniProtKB">
        <authorList>
            <consortium name="Ensembl"/>
        </authorList>
    </citation>
    <scope>IDENTIFICATION</scope>
</reference>
<dbReference type="PRINTS" id="PR00176">
    <property type="entry name" value="NANEUSMPORT"/>
</dbReference>
<feature type="transmembrane region" description="Helical" evidence="10">
    <location>
        <begin position="532"/>
        <end position="552"/>
    </location>
</feature>
<feature type="transmembrane region" description="Helical" evidence="10">
    <location>
        <begin position="457"/>
        <end position="476"/>
    </location>
</feature>
<accession>A0A8C4VP09</accession>
<keyword evidence="8" id="KW-0479">Metal-binding</keyword>
<evidence type="ECO:0000313" key="11">
    <source>
        <dbReference type="Ensembl" id="ENSGEVP00005003030.1"/>
    </source>
</evidence>
<keyword evidence="12" id="KW-1185">Reference proteome</keyword>
<dbReference type="PROSITE" id="PS00754">
    <property type="entry name" value="NA_NEUROTRAN_SYMP_2"/>
    <property type="match status" value="1"/>
</dbReference>
<dbReference type="GO" id="GO:0046872">
    <property type="term" value="F:metal ion binding"/>
    <property type="evidence" value="ECO:0007669"/>
    <property type="project" value="UniProtKB-KW"/>
</dbReference>